<dbReference type="AlphaFoldDB" id="A0AAE0I5E4"/>
<comment type="caution">
    <text evidence="1">The sequence shown here is derived from an EMBL/GenBank/DDBJ whole genome shotgun (WGS) entry which is preliminary data.</text>
</comment>
<protein>
    <submittedName>
        <fullName evidence="1">Uncharacterized protein</fullName>
    </submittedName>
</protein>
<evidence type="ECO:0000313" key="2">
    <source>
        <dbReference type="Proteomes" id="UP001283341"/>
    </source>
</evidence>
<keyword evidence="2" id="KW-1185">Reference proteome</keyword>
<reference evidence="1" key="2">
    <citation type="submission" date="2023-06" db="EMBL/GenBank/DDBJ databases">
        <authorList>
            <consortium name="Lawrence Berkeley National Laboratory"/>
            <person name="Haridas S."/>
            <person name="Hensen N."/>
            <person name="Bonometti L."/>
            <person name="Westerberg I."/>
            <person name="Brannstrom I.O."/>
            <person name="Guillou S."/>
            <person name="Cros-Aarteil S."/>
            <person name="Calhoun S."/>
            <person name="Kuo A."/>
            <person name="Mondo S."/>
            <person name="Pangilinan J."/>
            <person name="Riley R."/>
            <person name="Labutti K."/>
            <person name="Andreopoulos B."/>
            <person name="Lipzen A."/>
            <person name="Chen C."/>
            <person name="Yanf M."/>
            <person name="Daum C."/>
            <person name="Ng V."/>
            <person name="Clum A."/>
            <person name="Steindorff A."/>
            <person name="Ohm R."/>
            <person name="Martin F."/>
            <person name="Silar P."/>
            <person name="Natvig D."/>
            <person name="Lalanne C."/>
            <person name="Gautier V."/>
            <person name="Ament-Velasquez S.L."/>
            <person name="Kruys A."/>
            <person name="Hutchinson M.I."/>
            <person name="Powell A.J."/>
            <person name="Barry K."/>
            <person name="Miller A.N."/>
            <person name="Grigoriev I.V."/>
            <person name="Debuchy R."/>
            <person name="Gladieux P."/>
            <person name="Thoren M.H."/>
            <person name="Johannesson H."/>
        </authorList>
    </citation>
    <scope>NUCLEOTIDE SEQUENCE</scope>
    <source>
        <strain evidence="1">CBS 118394</strain>
    </source>
</reference>
<sequence>MWLFAPNTDNPAAGVSALPLLLTQCNAAISLTDDEYSERVWCSVEVMMAHTLARYYSLHLWYEHVYDDADNNENNEVGWLREGPLDLQINIAERQLSFERDQPKVLFLESQSRLLA</sequence>
<proteinExistence type="predicted"/>
<dbReference type="EMBL" id="JAUEDM010000004">
    <property type="protein sequence ID" value="KAK3318909.1"/>
    <property type="molecule type" value="Genomic_DNA"/>
</dbReference>
<name>A0AAE0I5E4_9PEZI</name>
<gene>
    <name evidence="1" type="ORF">B0H66DRAFT_533415</name>
</gene>
<evidence type="ECO:0000313" key="1">
    <source>
        <dbReference type="EMBL" id="KAK3318909.1"/>
    </source>
</evidence>
<dbReference type="Proteomes" id="UP001283341">
    <property type="component" value="Unassembled WGS sequence"/>
</dbReference>
<organism evidence="1 2">
    <name type="scientific">Apodospora peruviana</name>
    <dbReference type="NCBI Taxonomy" id="516989"/>
    <lineage>
        <taxon>Eukaryota</taxon>
        <taxon>Fungi</taxon>
        <taxon>Dikarya</taxon>
        <taxon>Ascomycota</taxon>
        <taxon>Pezizomycotina</taxon>
        <taxon>Sordariomycetes</taxon>
        <taxon>Sordariomycetidae</taxon>
        <taxon>Sordariales</taxon>
        <taxon>Lasiosphaeriaceae</taxon>
        <taxon>Apodospora</taxon>
    </lineage>
</organism>
<reference evidence="1" key="1">
    <citation type="journal article" date="2023" name="Mol. Phylogenet. Evol.">
        <title>Genome-scale phylogeny and comparative genomics of the fungal order Sordariales.</title>
        <authorList>
            <person name="Hensen N."/>
            <person name="Bonometti L."/>
            <person name="Westerberg I."/>
            <person name="Brannstrom I.O."/>
            <person name="Guillou S."/>
            <person name="Cros-Aarteil S."/>
            <person name="Calhoun S."/>
            <person name="Haridas S."/>
            <person name="Kuo A."/>
            <person name="Mondo S."/>
            <person name="Pangilinan J."/>
            <person name="Riley R."/>
            <person name="LaButti K."/>
            <person name="Andreopoulos B."/>
            <person name="Lipzen A."/>
            <person name="Chen C."/>
            <person name="Yan M."/>
            <person name="Daum C."/>
            <person name="Ng V."/>
            <person name="Clum A."/>
            <person name="Steindorff A."/>
            <person name="Ohm R.A."/>
            <person name="Martin F."/>
            <person name="Silar P."/>
            <person name="Natvig D.O."/>
            <person name="Lalanne C."/>
            <person name="Gautier V."/>
            <person name="Ament-Velasquez S.L."/>
            <person name="Kruys A."/>
            <person name="Hutchinson M.I."/>
            <person name="Powell A.J."/>
            <person name="Barry K."/>
            <person name="Miller A.N."/>
            <person name="Grigoriev I.V."/>
            <person name="Debuchy R."/>
            <person name="Gladieux P."/>
            <person name="Hiltunen Thoren M."/>
            <person name="Johannesson H."/>
        </authorList>
    </citation>
    <scope>NUCLEOTIDE SEQUENCE</scope>
    <source>
        <strain evidence="1">CBS 118394</strain>
    </source>
</reference>
<accession>A0AAE0I5E4</accession>